<dbReference type="Gene3D" id="1.10.4030.10">
    <property type="entry name" value="Porin chaperone SurA, peptide-binding domain"/>
    <property type="match status" value="1"/>
</dbReference>
<dbReference type="Pfam" id="PF00639">
    <property type="entry name" value="Rotamase"/>
    <property type="match status" value="1"/>
</dbReference>
<evidence type="ECO:0000256" key="6">
    <source>
        <dbReference type="SAM" id="SignalP"/>
    </source>
</evidence>
<dbReference type="PANTHER" id="PTHR47637">
    <property type="entry name" value="CHAPERONE SURA"/>
    <property type="match status" value="1"/>
</dbReference>
<evidence type="ECO:0000313" key="9">
    <source>
        <dbReference type="Proteomes" id="UP000467322"/>
    </source>
</evidence>
<evidence type="ECO:0000256" key="3">
    <source>
        <dbReference type="ARBA" id="ARBA00030642"/>
    </source>
</evidence>
<dbReference type="PROSITE" id="PS50198">
    <property type="entry name" value="PPIC_PPIASE_2"/>
    <property type="match status" value="1"/>
</dbReference>
<name>A0A845M3S6_9RHOB</name>
<dbReference type="AlphaFoldDB" id="A0A845M3S6"/>
<dbReference type="GO" id="GO:0003755">
    <property type="term" value="F:peptidyl-prolyl cis-trans isomerase activity"/>
    <property type="evidence" value="ECO:0007669"/>
    <property type="project" value="UniProtKB-KW"/>
</dbReference>
<keyword evidence="5 8" id="KW-0413">Isomerase</keyword>
<dbReference type="InterPro" id="IPR000297">
    <property type="entry name" value="PPIase_PpiC"/>
</dbReference>
<dbReference type="Proteomes" id="UP000467322">
    <property type="component" value="Unassembled WGS sequence"/>
</dbReference>
<keyword evidence="5" id="KW-0697">Rotamase</keyword>
<evidence type="ECO:0000256" key="5">
    <source>
        <dbReference type="PROSITE-ProRule" id="PRU00278"/>
    </source>
</evidence>
<comment type="caution">
    <text evidence="8">The sequence shown here is derived from an EMBL/GenBank/DDBJ whole genome shotgun (WGS) entry which is preliminary data.</text>
</comment>
<dbReference type="EMBL" id="WTUX01000017">
    <property type="protein sequence ID" value="MZR13872.1"/>
    <property type="molecule type" value="Genomic_DNA"/>
</dbReference>
<feature type="chain" id="PRO_5032761419" description="Parvulin-like PPIase" evidence="6">
    <location>
        <begin position="38"/>
        <end position="419"/>
    </location>
</feature>
<dbReference type="InterPro" id="IPR046357">
    <property type="entry name" value="PPIase_dom_sf"/>
</dbReference>
<dbReference type="Pfam" id="PF13624">
    <property type="entry name" value="SurA_N_3"/>
    <property type="match status" value="1"/>
</dbReference>
<evidence type="ECO:0000256" key="2">
    <source>
        <dbReference type="ARBA" id="ARBA00022729"/>
    </source>
</evidence>
<keyword evidence="9" id="KW-1185">Reference proteome</keyword>
<evidence type="ECO:0000256" key="1">
    <source>
        <dbReference type="ARBA" id="ARBA00018370"/>
    </source>
</evidence>
<protein>
    <recommendedName>
        <fullName evidence="1">Parvulin-like PPIase</fullName>
    </recommendedName>
    <alternativeName>
        <fullName evidence="3">Peptidyl-prolyl cis-trans isomerase plp</fullName>
    </alternativeName>
    <alternativeName>
        <fullName evidence="4">Rotamase plp</fullName>
    </alternativeName>
</protein>
<feature type="signal peptide" evidence="6">
    <location>
        <begin position="1"/>
        <end position="37"/>
    </location>
</feature>
<dbReference type="SUPFAM" id="SSF109998">
    <property type="entry name" value="Triger factor/SurA peptide-binding domain-like"/>
    <property type="match status" value="1"/>
</dbReference>
<sequence>MRQSMAWTQLTKLGRGVGHSIAVATLALGASLAPATAQNLFEPVAKVNNEAVTAYERNQRMAFMTLLRAPGDVRELVMDQLINEKLQLAEAERLGVEPDPEAVRQGMEEFASRGNLSVEQFLEMIGQAGIAAETFRDFVTAGITWREVARELFLEKVTITESEIDRAYAEAEPTPGQKFLLTEIVLPASSAASLKASRMRAERLAQIQTADEFSDAAKRFSIAPTRLNNGERDWVDLQALPAPVQAAIRNVGEGATSRPVVLGEDGVAVYFVRDRETVRTTNVGTVIDYAAFFIPGGRSQAALAEAAEIRAEVQVCDDLYPIARGLPTEQLVREEIPSGAVPANYKAELDNMDPGEISTNLTTSSGSLVVLMLCNRRNDVPDSVSRTQVAESLRNQRIGALANDYLAELRANAVIEYYD</sequence>
<keyword evidence="2 6" id="KW-0732">Signal</keyword>
<organism evidence="8 9">
    <name type="scientific">Maritimibacter harenae</name>
    <dbReference type="NCBI Taxonomy" id="2606218"/>
    <lineage>
        <taxon>Bacteria</taxon>
        <taxon>Pseudomonadati</taxon>
        <taxon>Pseudomonadota</taxon>
        <taxon>Alphaproteobacteria</taxon>
        <taxon>Rhodobacterales</taxon>
        <taxon>Roseobacteraceae</taxon>
        <taxon>Maritimibacter</taxon>
    </lineage>
</organism>
<dbReference type="PANTHER" id="PTHR47637:SF1">
    <property type="entry name" value="CHAPERONE SURA"/>
    <property type="match status" value="1"/>
</dbReference>
<evidence type="ECO:0000313" key="8">
    <source>
        <dbReference type="EMBL" id="MZR13872.1"/>
    </source>
</evidence>
<gene>
    <name evidence="8" type="ORF">GQE99_12700</name>
</gene>
<proteinExistence type="predicted"/>
<dbReference type="Gene3D" id="3.10.50.40">
    <property type="match status" value="1"/>
</dbReference>
<evidence type="ECO:0000259" key="7">
    <source>
        <dbReference type="PROSITE" id="PS50198"/>
    </source>
</evidence>
<dbReference type="SUPFAM" id="SSF54534">
    <property type="entry name" value="FKBP-like"/>
    <property type="match status" value="1"/>
</dbReference>
<dbReference type="InterPro" id="IPR050280">
    <property type="entry name" value="OMP_Chaperone_SurA"/>
</dbReference>
<evidence type="ECO:0000256" key="4">
    <source>
        <dbReference type="ARBA" id="ARBA00031484"/>
    </source>
</evidence>
<reference evidence="8 9" key="1">
    <citation type="submission" date="2019-12" db="EMBL/GenBank/DDBJ databases">
        <title>Maritimibacter sp. nov. sp. isolated from sea sand.</title>
        <authorList>
            <person name="Kim J."/>
            <person name="Jeong S.E."/>
            <person name="Jung H.S."/>
            <person name="Jeon C.O."/>
        </authorList>
    </citation>
    <scope>NUCLEOTIDE SEQUENCE [LARGE SCALE GENOMIC DNA]</scope>
    <source>
        <strain evidence="8 9">DP07</strain>
    </source>
</reference>
<accession>A0A845M3S6</accession>
<feature type="domain" description="PpiC" evidence="7">
    <location>
        <begin position="176"/>
        <end position="260"/>
    </location>
</feature>
<dbReference type="InterPro" id="IPR027304">
    <property type="entry name" value="Trigger_fact/SurA_dom_sf"/>
</dbReference>